<sequence length="143" mass="15932">MVKKYFSVIFIILFTIVVFSYLQKNNPAINKLLISKSGETTKSDKTMIEQTNSTVGKLENIFLQVDEPKNNITVNNPIVNISGKTIPNAYIFINEQELRADINGGFVSATTLDEGENFILIVTSDDLGNSIEKDILVNLETTQ</sequence>
<dbReference type="EMBL" id="LBOK01000046">
    <property type="protein sequence ID" value="KKP33368.1"/>
    <property type="molecule type" value="Genomic_DNA"/>
</dbReference>
<evidence type="ECO:0000313" key="2">
    <source>
        <dbReference type="EMBL" id="KKP33368.1"/>
    </source>
</evidence>
<gene>
    <name evidence="2" type="ORF">UR23_C0046G0002</name>
</gene>
<keyword evidence="1" id="KW-0472">Membrane</keyword>
<name>A0A0F9YPR9_9BACT</name>
<organism evidence="2 3">
    <name type="scientific">Candidatus Roizmanbacteria bacterium GW2011_GWA2_32_13</name>
    <dbReference type="NCBI Taxonomy" id="1618475"/>
    <lineage>
        <taxon>Bacteria</taxon>
        <taxon>Candidatus Roizmaniibacteriota</taxon>
    </lineage>
</organism>
<dbReference type="InterPro" id="IPR013783">
    <property type="entry name" value="Ig-like_fold"/>
</dbReference>
<accession>A0A0F9YPR9</accession>
<dbReference type="AlphaFoldDB" id="A0A0F9YPR9"/>
<reference evidence="2 3" key="1">
    <citation type="journal article" date="2015" name="Nature">
        <title>rRNA introns, odd ribosomes, and small enigmatic genomes across a large radiation of phyla.</title>
        <authorList>
            <person name="Brown C.T."/>
            <person name="Hug L.A."/>
            <person name="Thomas B.C."/>
            <person name="Sharon I."/>
            <person name="Castelle C.J."/>
            <person name="Singh A."/>
            <person name="Wilkins M.J."/>
            <person name="Williams K.H."/>
            <person name="Banfield J.F."/>
        </authorList>
    </citation>
    <scope>NUCLEOTIDE SEQUENCE [LARGE SCALE GENOMIC DNA]</scope>
</reference>
<comment type="caution">
    <text evidence="2">The sequence shown here is derived from an EMBL/GenBank/DDBJ whole genome shotgun (WGS) entry which is preliminary data.</text>
</comment>
<evidence type="ECO:0000313" key="3">
    <source>
        <dbReference type="Proteomes" id="UP000034349"/>
    </source>
</evidence>
<dbReference type="Proteomes" id="UP000034349">
    <property type="component" value="Unassembled WGS sequence"/>
</dbReference>
<evidence type="ECO:0000256" key="1">
    <source>
        <dbReference type="SAM" id="Phobius"/>
    </source>
</evidence>
<proteinExistence type="predicted"/>
<keyword evidence="1" id="KW-1133">Transmembrane helix</keyword>
<dbReference type="Gene3D" id="2.60.40.10">
    <property type="entry name" value="Immunoglobulins"/>
    <property type="match status" value="1"/>
</dbReference>
<protein>
    <submittedName>
        <fullName evidence="2">Uncharacterized protein</fullName>
    </submittedName>
</protein>
<feature type="transmembrane region" description="Helical" evidence="1">
    <location>
        <begin position="6"/>
        <end position="22"/>
    </location>
</feature>
<keyword evidence="1" id="KW-0812">Transmembrane</keyword>